<organism evidence="1">
    <name type="scientific">marine sediment metagenome</name>
    <dbReference type="NCBI Taxonomy" id="412755"/>
    <lineage>
        <taxon>unclassified sequences</taxon>
        <taxon>metagenomes</taxon>
        <taxon>ecological metagenomes</taxon>
    </lineage>
</organism>
<accession>A0A0F9G891</accession>
<gene>
    <name evidence="1" type="ORF">LCGC14_2215210</name>
</gene>
<reference evidence="1" key="1">
    <citation type="journal article" date="2015" name="Nature">
        <title>Complex archaea that bridge the gap between prokaryotes and eukaryotes.</title>
        <authorList>
            <person name="Spang A."/>
            <person name="Saw J.H."/>
            <person name="Jorgensen S.L."/>
            <person name="Zaremba-Niedzwiedzka K."/>
            <person name="Martijn J."/>
            <person name="Lind A.E."/>
            <person name="van Eijk R."/>
            <person name="Schleper C."/>
            <person name="Guy L."/>
            <person name="Ettema T.J."/>
        </authorList>
    </citation>
    <scope>NUCLEOTIDE SEQUENCE</scope>
</reference>
<sequence>MKWIDFQCIADEQGLEDGFEIDAIEMIGKRFDISFTDESGNAGVIAIEDEN</sequence>
<dbReference type="AlphaFoldDB" id="A0A0F9G891"/>
<dbReference type="EMBL" id="LAZR01029482">
    <property type="protein sequence ID" value="KKL59452.1"/>
    <property type="molecule type" value="Genomic_DNA"/>
</dbReference>
<evidence type="ECO:0000313" key="1">
    <source>
        <dbReference type="EMBL" id="KKL59452.1"/>
    </source>
</evidence>
<protein>
    <submittedName>
        <fullName evidence="1">Uncharacterized protein</fullName>
    </submittedName>
</protein>
<proteinExistence type="predicted"/>
<comment type="caution">
    <text evidence="1">The sequence shown here is derived from an EMBL/GenBank/DDBJ whole genome shotgun (WGS) entry which is preliminary data.</text>
</comment>
<name>A0A0F9G891_9ZZZZ</name>